<dbReference type="EMBL" id="CP087977">
    <property type="protein sequence ID" value="UUZ46091.1"/>
    <property type="molecule type" value="Genomic_DNA"/>
</dbReference>
<gene>
    <name evidence="1" type="ORF">LP422_09810</name>
</gene>
<organism evidence="1 2">
    <name type="scientific">Janibacter limosus</name>
    <dbReference type="NCBI Taxonomy" id="53458"/>
    <lineage>
        <taxon>Bacteria</taxon>
        <taxon>Bacillati</taxon>
        <taxon>Actinomycetota</taxon>
        <taxon>Actinomycetes</taxon>
        <taxon>Micrococcales</taxon>
        <taxon>Intrasporangiaceae</taxon>
        <taxon>Janibacter</taxon>
    </lineage>
</organism>
<sequence>MPGSARNASLKGVGEDDFLPDFLSLAIPASCQPDPVWGRLRRMRVLIADDAPFDVQPGATVGDAEIDALYASTGPLLRLNFVATLDGAANGPDGVSGSINSGADHRGFAAMRRAADVLLVGAGTVRAEEYGPAKTPLVVVSSKPTLPQSAQGANVVLATTESSGAVESDRVWICGEDRVDVARVIERAREAFGPHVLCEGGPTLAAELVAAGLVDELGLSWTPHPVGGARSTHPRIPDGTDVDVDLTCRHLLEEDGTLLGLWRVTR</sequence>
<accession>A0AC61U7R8</accession>
<evidence type="ECO:0000313" key="1">
    <source>
        <dbReference type="EMBL" id="UUZ46091.1"/>
    </source>
</evidence>
<evidence type="ECO:0000313" key="2">
    <source>
        <dbReference type="Proteomes" id="UP001059663"/>
    </source>
</evidence>
<dbReference type="Proteomes" id="UP001059663">
    <property type="component" value="Chromosome"/>
</dbReference>
<reference evidence="1" key="1">
    <citation type="submission" date="2021-11" db="EMBL/GenBank/DDBJ databases">
        <title>Study of the species diversity of bacterial strains isolated from a unique natural object - Shulgan-Tash cave (Bashkiria).</title>
        <authorList>
            <person name="Sazanova A.L."/>
            <person name="Chirak E.R."/>
            <person name="Safronova V.I."/>
        </authorList>
    </citation>
    <scope>NUCLEOTIDE SEQUENCE</scope>
    <source>
        <strain evidence="1">P1</strain>
    </source>
</reference>
<protein>
    <submittedName>
        <fullName evidence="1">Dihydrofolate reductase family protein</fullName>
    </submittedName>
</protein>
<name>A0AC61U7R8_9MICO</name>
<proteinExistence type="predicted"/>